<accession>A0A0A0BDJ7</accession>
<dbReference type="InterPro" id="IPR018062">
    <property type="entry name" value="HTH_AraC-typ_CS"/>
</dbReference>
<dbReference type="RefSeq" id="WP_036315360.1">
    <property type="nucleotide sequence ID" value="NZ_JRQD01000006.1"/>
</dbReference>
<evidence type="ECO:0000256" key="4">
    <source>
        <dbReference type="SAM" id="MobiDB-lite"/>
    </source>
</evidence>
<dbReference type="InterPro" id="IPR018060">
    <property type="entry name" value="HTH_AraC"/>
</dbReference>
<evidence type="ECO:0000256" key="3">
    <source>
        <dbReference type="ARBA" id="ARBA00023163"/>
    </source>
</evidence>
<dbReference type="PRINTS" id="PR00032">
    <property type="entry name" value="HTHARAC"/>
</dbReference>
<organism evidence="6 7">
    <name type="scientific">Methylophaga thiooxydans</name>
    <dbReference type="NCBI Taxonomy" id="392484"/>
    <lineage>
        <taxon>Bacteria</taxon>
        <taxon>Pseudomonadati</taxon>
        <taxon>Pseudomonadota</taxon>
        <taxon>Gammaproteobacteria</taxon>
        <taxon>Thiotrichales</taxon>
        <taxon>Piscirickettsiaceae</taxon>
        <taxon>Methylophaga</taxon>
    </lineage>
</organism>
<dbReference type="InterPro" id="IPR035418">
    <property type="entry name" value="AraC-bd_2"/>
</dbReference>
<dbReference type="AlphaFoldDB" id="A0A0A0BDJ7"/>
<proteinExistence type="predicted"/>
<dbReference type="Gene3D" id="1.10.10.60">
    <property type="entry name" value="Homeodomain-like"/>
    <property type="match status" value="1"/>
</dbReference>
<dbReference type="Pfam" id="PF14525">
    <property type="entry name" value="AraC_binding_2"/>
    <property type="match status" value="1"/>
</dbReference>
<dbReference type="Proteomes" id="UP000029999">
    <property type="component" value="Unassembled WGS sequence"/>
</dbReference>
<evidence type="ECO:0000313" key="7">
    <source>
        <dbReference type="Proteomes" id="UP000029999"/>
    </source>
</evidence>
<dbReference type="GO" id="GO:0043565">
    <property type="term" value="F:sequence-specific DNA binding"/>
    <property type="evidence" value="ECO:0007669"/>
    <property type="project" value="InterPro"/>
</dbReference>
<feature type="region of interest" description="Disordered" evidence="4">
    <location>
        <begin position="1"/>
        <end position="20"/>
    </location>
</feature>
<comment type="caution">
    <text evidence="6">The sequence shown here is derived from an EMBL/GenBank/DDBJ whole genome shotgun (WGS) entry which is preliminary data.</text>
</comment>
<feature type="domain" description="HTH araC/xylS-type" evidence="5">
    <location>
        <begin position="236"/>
        <end position="337"/>
    </location>
</feature>
<dbReference type="SMART" id="SM00342">
    <property type="entry name" value="HTH_ARAC"/>
    <property type="match status" value="1"/>
</dbReference>
<dbReference type="GO" id="GO:0003700">
    <property type="term" value="F:DNA-binding transcription factor activity"/>
    <property type="evidence" value="ECO:0007669"/>
    <property type="project" value="InterPro"/>
</dbReference>
<reference evidence="6 7" key="1">
    <citation type="submission" date="2014-09" db="EMBL/GenBank/DDBJ databases">
        <authorList>
            <person name="Grob C."/>
            <person name="Taubert M."/>
            <person name="Howat A.M."/>
            <person name="Burns O.J."/>
            <person name="Dixon J.L."/>
            <person name="Chen Y."/>
            <person name="Murrell J.C."/>
        </authorList>
    </citation>
    <scope>NUCLEOTIDE SEQUENCE [LARGE SCALE GENOMIC DNA]</scope>
    <source>
        <strain evidence="6">L4</strain>
    </source>
</reference>
<dbReference type="InterPro" id="IPR009057">
    <property type="entry name" value="Homeodomain-like_sf"/>
</dbReference>
<keyword evidence="1" id="KW-0805">Transcription regulation</keyword>
<keyword evidence="3" id="KW-0804">Transcription</keyword>
<dbReference type="STRING" id="392484.LP43_2252"/>
<dbReference type="SUPFAM" id="SSF46689">
    <property type="entry name" value="Homeodomain-like"/>
    <property type="match status" value="1"/>
</dbReference>
<dbReference type="PANTHER" id="PTHR46796:SF6">
    <property type="entry name" value="ARAC SUBFAMILY"/>
    <property type="match status" value="1"/>
</dbReference>
<dbReference type="InterPro" id="IPR050204">
    <property type="entry name" value="AraC_XylS_family_regulators"/>
</dbReference>
<name>A0A0A0BDJ7_9GAMM</name>
<gene>
    <name evidence="6" type="ORF">LP43_2252</name>
</gene>
<evidence type="ECO:0000256" key="2">
    <source>
        <dbReference type="ARBA" id="ARBA00023125"/>
    </source>
</evidence>
<protein>
    <submittedName>
        <fullName evidence="6">Transcriptional regulator, AraC family</fullName>
    </submittedName>
</protein>
<evidence type="ECO:0000313" key="6">
    <source>
        <dbReference type="EMBL" id="KGM05940.1"/>
    </source>
</evidence>
<dbReference type="EMBL" id="JRQD01000006">
    <property type="protein sequence ID" value="KGM05940.1"/>
    <property type="molecule type" value="Genomic_DNA"/>
</dbReference>
<keyword evidence="2" id="KW-0238">DNA-binding</keyword>
<evidence type="ECO:0000256" key="1">
    <source>
        <dbReference type="ARBA" id="ARBA00023015"/>
    </source>
</evidence>
<dbReference type="PROSITE" id="PS01124">
    <property type="entry name" value="HTH_ARAC_FAMILY_2"/>
    <property type="match status" value="1"/>
</dbReference>
<dbReference type="PROSITE" id="PS00041">
    <property type="entry name" value="HTH_ARAC_FAMILY_1"/>
    <property type="match status" value="1"/>
</dbReference>
<dbReference type="InterPro" id="IPR020449">
    <property type="entry name" value="Tscrpt_reg_AraC-type_HTH"/>
</dbReference>
<dbReference type="Pfam" id="PF12833">
    <property type="entry name" value="HTH_18"/>
    <property type="match status" value="1"/>
</dbReference>
<evidence type="ECO:0000259" key="5">
    <source>
        <dbReference type="PROSITE" id="PS01124"/>
    </source>
</evidence>
<dbReference type="PANTHER" id="PTHR46796">
    <property type="entry name" value="HTH-TYPE TRANSCRIPTIONAL ACTIVATOR RHAS-RELATED"/>
    <property type="match status" value="1"/>
</dbReference>
<sequence>MQKPTKQSNPASHRSSQASLTGLGGQRFCTEALPMNQRLEWLKEIIGKEYANVDITPPETMALYNDMYIYPWQQQMRLSPIQSNAISLERLKQEPTDISQDCYFAVLLTSGRYRLEQSGREVFLKPGEMSFYDATQPHRITIPDKFSKILISIPRPLLDKRLINAGNLTATKLPTKNGIGSVAAAMIESTTQQLNSISALNFQQLAMPVLDLFTLLVSEQKTGLSSLSHHQTYALLRVKQFIHLYISESTLNTAMVSEGVGLSVRYINNLFSKEQTSLMRYITQQRLELSRHYLSNIIHRNLSITEIAMQCGFNNMAHFSRIFRQTYGASPREYRRQQLN</sequence>